<name>A0A1Y2GH66_9FUNG</name>
<proteinExistence type="predicted"/>
<dbReference type="AlphaFoldDB" id="A0A1Y2GH66"/>
<dbReference type="GO" id="GO:0005198">
    <property type="term" value="F:structural molecule activity"/>
    <property type="evidence" value="ECO:0007669"/>
    <property type="project" value="InterPro"/>
</dbReference>
<evidence type="ECO:0008006" key="3">
    <source>
        <dbReference type="Google" id="ProtNLM"/>
    </source>
</evidence>
<gene>
    <name evidence="1" type="ORF">BCR41DRAFT_372433</name>
</gene>
<dbReference type="RefSeq" id="XP_021879410.1">
    <property type="nucleotide sequence ID" value="XM_022026684.1"/>
</dbReference>
<dbReference type="GeneID" id="33568527"/>
<accession>A0A1Y2GH66</accession>
<keyword evidence="2" id="KW-1185">Reference proteome</keyword>
<dbReference type="InParanoid" id="A0A1Y2GH66"/>
<reference evidence="1 2" key="1">
    <citation type="submission" date="2016-07" db="EMBL/GenBank/DDBJ databases">
        <title>Pervasive Adenine N6-methylation of Active Genes in Fungi.</title>
        <authorList>
            <consortium name="DOE Joint Genome Institute"/>
            <person name="Mondo S.J."/>
            <person name="Dannebaum R.O."/>
            <person name="Kuo R.C."/>
            <person name="Labutti K."/>
            <person name="Haridas S."/>
            <person name="Kuo A."/>
            <person name="Salamov A."/>
            <person name="Ahrendt S.R."/>
            <person name="Lipzen A."/>
            <person name="Sullivan W."/>
            <person name="Andreopoulos W.B."/>
            <person name="Clum A."/>
            <person name="Lindquist E."/>
            <person name="Daum C."/>
            <person name="Ramamoorthy G.K."/>
            <person name="Gryganskyi A."/>
            <person name="Culley D."/>
            <person name="Magnuson J.K."/>
            <person name="James T.Y."/>
            <person name="O'Malley M.A."/>
            <person name="Stajich J.E."/>
            <person name="Spatafora J.W."/>
            <person name="Visel A."/>
            <person name="Grigoriev I.V."/>
        </authorList>
    </citation>
    <scope>NUCLEOTIDE SEQUENCE [LARGE SCALE GENOMIC DNA]</scope>
    <source>
        <strain evidence="1 2">NRRL 3116</strain>
    </source>
</reference>
<sequence length="114" mass="12338">MSHTLTIDGRTSIQFESVSGLDASALETKPYIHLHKGRGTATSELLEWMASDTVKATPKNVTISSPNQLTGGQQVWTLTEAKPVLVSGQGVNQNTNEFAVEDLRLSVADMKPQQ</sequence>
<dbReference type="EMBL" id="MCFF01000030">
    <property type="protein sequence ID" value="ORZ10689.1"/>
    <property type="molecule type" value="Genomic_DNA"/>
</dbReference>
<evidence type="ECO:0000313" key="2">
    <source>
        <dbReference type="Proteomes" id="UP000193648"/>
    </source>
</evidence>
<evidence type="ECO:0000313" key="1">
    <source>
        <dbReference type="EMBL" id="ORZ10689.1"/>
    </source>
</evidence>
<organism evidence="1 2">
    <name type="scientific">Lobosporangium transversale</name>
    <dbReference type="NCBI Taxonomy" id="64571"/>
    <lineage>
        <taxon>Eukaryota</taxon>
        <taxon>Fungi</taxon>
        <taxon>Fungi incertae sedis</taxon>
        <taxon>Mucoromycota</taxon>
        <taxon>Mortierellomycotina</taxon>
        <taxon>Mortierellomycetes</taxon>
        <taxon>Mortierellales</taxon>
        <taxon>Mortierellaceae</taxon>
        <taxon>Lobosporangium</taxon>
    </lineage>
</organism>
<comment type="caution">
    <text evidence="1">The sequence shown here is derived from an EMBL/GenBank/DDBJ whole genome shotgun (WGS) entry which is preliminary data.</text>
</comment>
<protein>
    <recommendedName>
        <fullName evidence="3">Phage tail tube protein</fullName>
    </recommendedName>
</protein>
<dbReference type="Proteomes" id="UP000193648">
    <property type="component" value="Unassembled WGS sequence"/>
</dbReference>